<accession>A0AAV1EH12</accession>
<keyword evidence="6" id="KW-1185">Reference proteome</keyword>
<dbReference type="SUPFAM" id="SSF101148">
    <property type="entry name" value="Plant invertase/pectin methylesterase inhibitor"/>
    <property type="match status" value="1"/>
</dbReference>
<protein>
    <submittedName>
        <fullName evidence="5">OLC1v1020699C1</fullName>
    </submittedName>
</protein>
<evidence type="ECO:0000313" key="5">
    <source>
        <dbReference type="EMBL" id="CAI9119045.1"/>
    </source>
</evidence>
<dbReference type="Pfam" id="PF04043">
    <property type="entry name" value="PMEI"/>
    <property type="match status" value="1"/>
</dbReference>
<dbReference type="PANTHER" id="PTHR35357:SF8">
    <property type="entry name" value="OS01G0111000 PROTEIN"/>
    <property type="match status" value="1"/>
</dbReference>
<evidence type="ECO:0000256" key="3">
    <source>
        <dbReference type="ARBA" id="ARBA00038471"/>
    </source>
</evidence>
<dbReference type="NCBIfam" id="TIGR01614">
    <property type="entry name" value="PME_inhib"/>
    <property type="match status" value="1"/>
</dbReference>
<dbReference type="AlphaFoldDB" id="A0AAV1EH12"/>
<dbReference type="EMBL" id="OX459126">
    <property type="protein sequence ID" value="CAI9119045.1"/>
    <property type="molecule type" value="Genomic_DNA"/>
</dbReference>
<dbReference type="GO" id="GO:0004857">
    <property type="term" value="F:enzyme inhibitor activity"/>
    <property type="evidence" value="ECO:0007669"/>
    <property type="project" value="InterPro"/>
</dbReference>
<gene>
    <name evidence="5" type="ORF">OLC1_LOCUS24791</name>
</gene>
<proteinExistence type="inferred from homology"/>
<dbReference type="Gene3D" id="1.20.140.40">
    <property type="entry name" value="Invertase/pectin methylesterase inhibitor family protein"/>
    <property type="match status" value="1"/>
</dbReference>
<dbReference type="InterPro" id="IPR006501">
    <property type="entry name" value="Pectinesterase_inhib_dom"/>
</dbReference>
<keyword evidence="2" id="KW-1015">Disulfide bond</keyword>
<sequence>MRNSMMISSIIAIFIFTIIPLPITCTSSHLLPLKKSNHIFMVGQQDQQEMITMINNNNNNNHDLIESTCKNTPNYQLCITTLESDPRSLDPNTSVFGLGLIVVDALKNKATATMEKINRLKGSNIPDFAIPVMECSMMYNAILKADIPVAIEGLRKGVPKFAESGMDDAALEVQNCDNSFKKQVKYSPISGMNQDVYDLSLVAKSIIRLLL</sequence>
<organism evidence="5 6">
    <name type="scientific">Oldenlandia corymbosa var. corymbosa</name>
    <dbReference type="NCBI Taxonomy" id="529605"/>
    <lineage>
        <taxon>Eukaryota</taxon>
        <taxon>Viridiplantae</taxon>
        <taxon>Streptophyta</taxon>
        <taxon>Embryophyta</taxon>
        <taxon>Tracheophyta</taxon>
        <taxon>Spermatophyta</taxon>
        <taxon>Magnoliopsida</taxon>
        <taxon>eudicotyledons</taxon>
        <taxon>Gunneridae</taxon>
        <taxon>Pentapetalae</taxon>
        <taxon>asterids</taxon>
        <taxon>lamiids</taxon>
        <taxon>Gentianales</taxon>
        <taxon>Rubiaceae</taxon>
        <taxon>Rubioideae</taxon>
        <taxon>Spermacoceae</taxon>
        <taxon>Hedyotis-Oldenlandia complex</taxon>
        <taxon>Oldenlandia</taxon>
    </lineage>
</organism>
<feature type="domain" description="Pectinesterase inhibitor" evidence="4">
    <location>
        <begin position="60"/>
        <end position="206"/>
    </location>
</feature>
<evidence type="ECO:0000313" key="6">
    <source>
        <dbReference type="Proteomes" id="UP001161247"/>
    </source>
</evidence>
<dbReference type="SMART" id="SM00856">
    <property type="entry name" value="PMEI"/>
    <property type="match status" value="1"/>
</dbReference>
<reference evidence="5" key="1">
    <citation type="submission" date="2023-03" db="EMBL/GenBank/DDBJ databases">
        <authorList>
            <person name="Julca I."/>
        </authorList>
    </citation>
    <scope>NUCLEOTIDE SEQUENCE</scope>
</reference>
<evidence type="ECO:0000256" key="2">
    <source>
        <dbReference type="ARBA" id="ARBA00023157"/>
    </source>
</evidence>
<evidence type="ECO:0000256" key="1">
    <source>
        <dbReference type="ARBA" id="ARBA00022729"/>
    </source>
</evidence>
<dbReference type="Proteomes" id="UP001161247">
    <property type="component" value="Chromosome 9"/>
</dbReference>
<dbReference type="CDD" id="cd15796">
    <property type="entry name" value="CIF_like"/>
    <property type="match status" value="1"/>
</dbReference>
<evidence type="ECO:0000259" key="4">
    <source>
        <dbReference type="SMART" id="SM00856"/>
    </source>
</evidence>
<dbReference type="PANTHER" id="PTHR35357">
    <property type="entry name" value="OS02G0537100 PROTEIN"/>
    <property type="match status" value="1"/>
</dbReference>
<dbReference type="InterPro" id="IPR034087">
    <property type="entry name" value="C/VIF1"/>
</dbReference>
<comment type="similarity">
    <text evidence="3">Belongs to the PMEI family.</text>
</comment>
<name>A0AAV1EH12_OLDCO</name>
<dbReference type="InterPro" id="IPR035513">
    <property type="entry name" value="Invertase/methylesterase_inhib"/>
</dbReference>
<keyword evidence="1" id="KW-0732">Signal</keyword>